<evidence type="ECO:0000313" key="6">
    <source>
        <dbReference type="Proteomes" id="UP001501237"/>
    </source>
</evidence>
<dbReference type="Proteomes" id="UP001501237">
    <property type="component" value="Unassembled WGS sequence"/>
</dbReference>
<dbReference type="Gene3D" id="1.10.10.10">
    <property type="entry name" value="Winged helix-like DNA-binding domain superfamily/Winged helix DNA-binding domain"/>
    <property type="match status" value="1"/>
</dbReference>
<protein>
    <submittedName>
        <fullName evidence="5">Helix-turn-helix domain-containing protein</fullName>
    </submittedName>
</protein>
<evidence type="ECO:0000256" key="1">
    <source>
        <dbReference type="ARBA" id="ARBA00023015"/>
    </source>
</evidence>
<evidence type="ECO:0000256" key="2">
    <source>
        <dbReference type="ARBA" id="ARBA00023125"/>
    </source>
</evidence>
<dbReference type="PROSITE" id="PS51118">
    <property type="entry name" value="HTH_HXLR"/>
    <property type="match status" value="1"/>
</dbReference>
<dbReference type="InterPro" id="IPR036388">
    <property type="entry name" value="WH-like_DNA-bd_sf"/>
</dbReference>
<dbReference type="Pfam" id="PF01638">
    <property type="entry name" value="HxlR"/>
    <property type="match status" value="1"/>
</dbReference>
<comment type="caution">
    <text evidence="5">The sequence shown here is derived from an EMBL/GenBank/DDBJ whole genome shotgun (WGS) entry which is preliminary data.</text>
</comment>
<dbReference type="InterPro" id="IPR002577">
    <property type="entry name" value="HTH_HxlR"/>
</dbReference>
<evidence type="ECO:0000313" key="5">
    <source>
        <dbReference type="EMBL" id="GAA3202931.1"/>
    </source>
</evidence>
<organism evidence="5 6">
    <name type="scientific">Actinocorallia longicatena</name>
    <dbReference type="NCBI Taxonomy" id="111803"/>
    <lineage>
        <taxon>Bacteria</taxon>
        <taxon>Bacillati</taxon>
        <taxon>Actinomycetota</taxon>
        <taxon>Actinomycetes</taxon>
        <taxon>Streptosporangiales</taxon>
        <taxon>Thermomonosporaceae</taxon>
        <taxon>Actinocorallia</taxon>
    </lineage>
</organism>
<keyword evidence="6" id="KW-1185">Reference proteome</keyword>
<evidence type="ECO:0000259" key="4">
    <source>
        <dbReference type="PROSITE" id="PS51118"/>
    </source>
</evidence>
<dbReference type="EMBL" id="BAAAUV010000004">
    <property type="protein sequence ID" value="GAA3202931.1"/>
    <property type="molecule type" value="Genomic_DNA"/>
</dbReference>
<gene>
    <name evidence="5" type="ORF">GCM10010468_16750</name>
</gene>
<keyword evidence="3" id="KW-0804">Transcription</keyword>
<dbReference type="PANTHER" id="PTHR33204">
    <property type="entry name" value="TRANSCRIPTIONAL REGULATOR, MARR FAMILY"/>
    <property type="match status" value="1"/>
</dbReference>
<feature type="domain" description="HTH hxlR-type" evidence="4">
    <location>
        <begin position="16"/>
        <end position="114"/>
    </location>
</feature>
<evidence type="ECO:0000256" key="3">
    <source>
        <dbReference type="ARBA" id="ARBA00023163"/>
    </source>
</evidence>
<keyword evidence="1" id="KW-0805">Transcription regulation</keyword>
<dbReference type="SUPFAM" id="SSF46785">
    <property type="entry name" value="Winged helix' DNA-binding domain"/>
    <property type="match status" value="1"/>
</dbReference>
<dbReference type="InterPro" id="IPR036390">
    <property type="entry name" value="WH_DNA-bd_sf"/>
</dbReference>
<dbReference type="PANTHER" id="PTHR33204:SF37">
    <property type="entry name" value="HTH-TYPE TRANSCRIPTIONAL REGULATOR YODB"/>
    <property type="match status" value="1"/>
</dbReference>
<proteinExistence type="predicted"/>
<accession>A0ABP6Q474</accession>
<name>A0ABP6Q474_9ACTN</name>
<reference evidence="6" key="1">
    <citation type="journal article" date="2019" name="Int. J. Syst. Evol. Microbiol.">
        <title>The Global Catalogue of Microorganisms (GCM) 10K type strain sequencing project: providing services to taxonomists for standard genome sequencing and annotation.</title>
        <authorList>
            <consortium name="The Broad Institute Genomics Platform"/>
            <consortium name="The Broad Institute Genome Sequencing Center for Infectious Disease"/>
            <person name="Wu L."/>
            <person name="Ma J."/>
        </authorList>
    </citation>
    <scope>NUCLEOTIDE SEQUENCE [LARGE SCALE GENOMIC DNA]</scope>
    <source>
        <strain evidence="6">JCM 9377</strain>
    </source>
</reference>
<keyword evidence="2" id="KW-0238">DNA-binding</keyword>
<sequence length="123" mass="14236">MEEFERIVYDVFAKRCTSRETLEHLTGRWGILVLAALSEGTYRFNELRRRVDGVSDKMLSQTLQALERDGMVLRVVEQTIPPKSEYSLTPLGAEAADRLVPLIHWLESRMPEVAEARERYQGR</sequence>
<dbReference type="RefSeq" id="WP_344824249.1">
    <property type="nucleotide sequence ID" value="NZ_BAAAUV010000004.1"/>
</dbReference>